<keyword evidence="3" id="KW-0067">ATP-binding</keyword>
<evidence type="ECO:0000259" key="5">
    <source>
        <dbReference type="SMART" id="SM00797"/>
    </source>
</evidence>
<dbReference type="Gene3D" id="2.40.100.10">
    <property type="entry name" value="Cyclophilin-like"/>
    <property type="match status" value="2"/>
</dbReference>
<dbReference type="SUPFAM" id="SSF50891">
    <property type="entry name" value="Cyclophilin-like"/>
    <property type="match status" value="2"/>
</dbReference>
<keyword evidence="2" id="KW-0378">Hydrolase</keyword>
<protein>
    <submittedName>
        <fullName evidence="6">KipI family sensor histidine kinase inhibitor</fullName>
    </submittedName>
</protein>
<evidence type="ECO:0000313" key="6">
    <source>
        <dbReference type="EMBL" id="NIJ13079.1"/>
    </source>
</evidence>
<name>A0A7X5USU1_9PSEU</name>
<dbReference type="InterPro" id="IPR003778">
    <property type="entry name" value="CT_A_B"/>
</dbReference>
<reference evidence="6 7" key="1">
    <citation type="submission" date="2020-03" db="EMBL/GenBank/DDBJ databases">
        <title>Sequencing the genomes of 1000 actinobacteria strains.</title>
        <authorList>
            <person name="Klenk H.-P."/>
        </authorList>
    </citation>
    <scope>NUCLEOTIDE SEQUENCE [LARGE SCALE GENOMIC DNA]</scope>
    <source>
        <strain evidence="6 7">DSM 45685</strain>
    </source>
</reference>
<proteinExistence type="predicted"/>
<dbReference type="Pfam" id="PF02682">
    <property type="entry name" value="CT_C_D"/>
    <property type="match status" value="1"/>
</dbReference>
<dbReference type="Pfam" id="PF02626">
    <property type="entry name" value="CT_A_B"/>
    <property type="match status" value="1"/>
</dbReference>
<dbReference type="EMBL" id="JAAOYM010000001">
    <property type="protein sequence ID" value="NIJ13079.1"/>
    <property type="molecule type" value="Genomic_DNA"/>
</dbReference>
<dbReference type="PANTHER" id="PTHR43309">
    <property type="entry name" value="5-OXOPROLINASE SUBUNIT C"/>
    <property type="match status" value="1"/>
</dbReference>
<keyword evidence="1" id="KW-0547">Nucleotide-binding</keyword>
<dbReference type="Proteomes" id="UP000545493">
    <property type="component" value="Unassembled WGS sequence"/>
</dbReference>
<sequence>MRVHPYGEQALLVDVADFETVLGLHAALTENPPAGVTDLVPGARTVLVCYEPWVTDASTLTRRIQATTPVTVEPPEGDLVTLPVVYDGEDLAEVSRLTGLGIDELIAAHAEPEYVVRFGGFAPGFAYLTGLDPRLHVPRRPNPRPSVPPGAVAVADAYTGVYPQTGPGGWQLLGRTDVALWDPHRRPQALLRPGARVRFDRVTHLRTDVSTSHRSRRIVGTPVPGDSVIEVVEARGMSTVQDLGRHGMAKLGIGHAGAADPRSARLANRLVGNPDGAACLEVTFGGLTLRFHRAARVAVTGAPCPISREGYGEAMNTPFAVAAGEQVVIGKPATGVRTYISVRGGIGVPQTLSSRSTDVRAGLGPTPLTAGDVLPIGTDQLQHQPAYTTAPVADPPGSSLIVRITAGPRAEWFAPDALDVLQDATYVVSQDSDRTAVRLRGPALRRSIHRELPSEGMVPGAIQVPHSGQPQLLLADHPVTDGYPVLAVVTTEDLPVVAQARPGQHVSFQVVN</sequence>
<dbReference type="RefSeq" id="WP_167172603.1">
    <property type="nucleotide sequence ID" value="NZ_JAAOYM010000001.1"/>
</dbReference>
<evidence type="ECO:0000313" key="7">
    <source>
        <dbReference type="Proteomes" id="UP000545493"/>
    </source>
</evidence>
<comment type="caution">
    <text evidence="6">The sequence shown here is derived from an EMBL/GenBank/DDBJ whole genome shotgun (WGS) entry which is preliminary data.</text>
</comment>
<dbReference type="InterPro" id="IPR029000">
    <property type="entry name" value="Cyclophilin-like_dom_sf"/>
</dbReference>
<dbReference type="SMART" id="SM00796">
    <property type="entry name" value="AHS1"/>
    <property type="match status" value="1"/>
</dbReference>
<dbReference type="AlphaFoldDB" id="A0A7X5USU1"/>
<accession>A0A7X5USU1</accession>
<dbReference type="InterPro" id="IPR052708">
    <property type="entry name" value="PxpC"/>
</dbReference>
<gene>
    <name evidence="6" type="ORF">FHU38_003423</name>
</gene>
<dbReference type="InterPro" id="IPR003833">
    <property type="entry name" value="CT_C_D"/>
</dbReference>
<dbReference type="SMART" id="SM00797">
    <property type="entry name" value="AHS2"/>
    <property type="match status" value="1"/>
</dbReference>
<dbReference type="GO" id="GO:0016787">
    <property type="term" value="F:hydrolase activity"/>
    <property type="evidence" value="ECO:0007669"/>
    <property type="project" value="UniProtKB-KW"/>
</dbReference>
<evidence type="ECO:0000256" key="2">
    <source>
        <dbReference type="ARBA" id="ARBA00022801"/>
    </source>
</evidence>
<feature type="domain" description="Carboxyltransferase" evidence="4">
    <location>
        <begin position="1"/>
        <end position="191"/>
    </location>
</feature>
<evidence type="ECO:0000256" key="1">
    <source>
        <dbReference type="ARBA" id="ARBA00022741"/>
    </source>
</evidence>
<evidence type="ECO:0000259" key="4">
    <source>
        <dbReference type="SMART" id="SM00796"/>
    </source>
</evidence>
<dbReference type="PANTHER" id="PTHR43309:SF3">
    <property type="entry name" value="5-OXOPROLINASE SUBUNIT C"/>
    <property type="match status" value="1"/>
</dbReference>
<organism evidence="6 7">
    <name type="scientific">Saccharomonospora amisosensis</name>
    <dbReference type="NCBI Taxonomy" id="1128677"/>
    <lineage>
        <taxon>Bacteria</taxon>
        <taxon>Bacillati</taxon>
        <taxon>Actinomycetota</taxon>
        <taxon>Actinomycetes</taxon>
        <taxon>Pseudonocardiales</taxon>
        <taxon>Pseudonocardiaceae</taxon>
        <taxon>Saccharomonospora</taxon>
    </lineage>
</organism>
<evidence type="ECO:0000256" key="3">
    <source>
        <dbReference type="ARBA" id="ARBA00022840"/>
    </source>
</evidence>
<keyword evidence="7" id="KW-1185">Reference proteome</keyword>
<dbReference type="NCBIfam" id="TIGR00724">
    <property type="entry name" value="urea_amlyse_rel"/>
    <property type="match status" value="1"/>
</dbReference>
<dbReference type="Gene3D" id="3.30.1360.40">
    <property type="match status" value="1"/>
</dbReference>
<feature type="domain" description="Carboxyltransferase" evidence="5">
    <location>
        <begin position="250"/>
        <end position="512"/>
    </location>
</feature>
<dbReference type="GO" id="GO:0005524">
    <property type="term" value="F:ATP binding"/>
    <property type="evidence" value="ECO:0007669"/>
    <property type="project" value="UniProtKB-KW"/>
</dbReference>
<dbReference type="SUPFAM" id="SSF160467">
    <property type="entry name" value="PH0987 N-terminal domain-like"/>
    <property type="match status" value="1"/>
</dbReference>